<reference evidence="2" key="1">
    <citation type="submission" date="2019-08" db="EMBL/GenBank/DDBJ databases">
        <authorList>
            <person name="Kucharzyk K."/>
            <person name="Murdoch R.W."/>
            <person name="Higgins S."/>
            <person name="Loffler F."/>
        </authorList>
    </citation>
    <scope>NUCLEOTIDE SEQUENCE</scope>
</reference>
<evidence type="ECO:0000313" key="2">
    <source>
        <dbReference type="EMBL" id="MPM93286.1"/>
    </source>
</evidence>
<dbReference type="PANTHER" id="PTHR32063">
    <property type="match status" value="1"/>
</dbReference>
<keyword evidence="1" id="KW-0472">Membrane</keyword>
<dbReference type="PANTHER" id="PTHR32063:SF4">
    <property type="entry name" value="SLR6043 PROTEIN"/>
    <property type="match status" value="1"/>
</dbReference>
<gene>
    <name evidence="2" type="primary">cnrA_4</name>
    <name evidence="2" type="ORF">SDC9_140422</name>
</gene>
<dbReference type="EMBL" id="VSSQ01040119">
    <property type="protein sequence ID" value="MPM93286.1"/>
    <property type="molecule type" value="Genomic_DNA"/>
</dbReference>
<proteinExistence type="predicted"/>
<dbReference type="AlphaFoldDB" id="A0A645DVA6"/>
<dbReference type="GO" id="GO:0005886">
    <property type="term" value="C:plasma membrane"/>
    <property type="evidence" value="ECO:0007669"/>
    <property type="project" value="TreeGrafter"/>
</dbReference>
<organism evidence="2">
    <name type="scientific">bioreactor metagenome</name>
    <dbReference type="NCBI Taxonomy" id="1076179"/>
    <lineage>
        <taxon>unclassified sequences</taxon>
        <taxon>metagenomes</taxon>
        <taxon>ecological metagenomes</taxon>
    </lineage>
</organism>
<dbReference type="Pfam" id="PF00873">
    <property type="entry name" value="ACR_tran"/>
    <property type="match status" value="1"/>
</dbReference>
<dbReference type="SUPFAM" id="SSF82866">
    <property type="entry name" value="Multidrug efflux transporter AcrB transmembrane domain"/>
    <property type="match status" value="1"/>
</dbReference>
<dbReference type="GO" id="GO:0042910">
    <property type="term" value="F:xenobiotic transmembrane transporter activity"/>
    <property type="evidence" value="ECO:0007669"/>
    <property type="project" value="TreeGrafter"/>
</dbReference>
<accession>A0A645DVA6</accession>
<sequence length="192" mass="20395">MTLGGQFQAQEEAARLIAVLALGSAALIFMVLFSRYRSAVLAALIMANVPLALVGSVIGLWLSGQPLSVAALIGFITLAGIATRNGILKISHYLNLMRFEGETFGVPMIVRGSLERLTPVLMTALVAAFALAPLLFEAEQPGTEILHPVAVVIFSGLISSTLLDTFVTPALFWLFGRPAAQRLLAANDGENF</sequence>
<comment type="caution">
    <text evidence="2">The sequence shown here is derived from an EMBL/GenBank/DDBJ whole genome shotgun (WGS) entry which is preliminary data.</text>
</comment>
<dbReference type="Gene3D" id="1.20.1640.10">
    <property type="entry name" value="Multidrug efflux transporter AcrB transmembrane domain"/>
    <property type="match status" value="1"/>
</dbReference>
<protein>
    <submittedName>
        <fullName evidence="2">Nickel and cobalt resistance protein CnrA</fullName>
    </submittedName>
</protein>
<feature type="transmembrane region" description="Helical" evidence="1">
    <location>
        <begin position="13"/>
        <end position="33"/>
    </location>
</feature>
<keyword evidence="1" id="KW-0812">Transmembrane</keyword>
<evidence type="ECO:0000256" key="1">
    <source>
        <dbReference type="SAM" id="Phobius"/>
    </source>
</evidence>
<feature type="transmembrane region" description="Helical" evidence="1">
    <location>
        <begin position="148"/>
        <end position="175"/>
    </location>
</feature>
<name>A0A645DVA6_9ZZZZ</name>
<feature type="transmembrane region" description="Helical" evidence="1">
    <location>
        <begin position="40"/>
        <end position="62"/>
    </location>
</feature>
<feature type="transmembrane region" description="Helical" evidence="1">
    <location>
        <begin position="68"/>
        <end position="88"/>
    </location>
</feature>
<keyword evidence="1" id="KW-1133">Transmembrane helix</keyword>
<feature type="transmembrane region" description="Helical" evidence="1">
    <location>
        <begin position="117"/>
        <end position="136"/>
    </location>
</feature>
<dbReference type="InterPro" id="IPR001036">
    <property type="entry name" value="Acrflvin-R"/>
</dbReference>